<reference evidence="1 2" key="1">
    <citation type="submission" date="2020-01" db="EMBL/GenBank/DDBJ databases">
        <authorList>
            <person name="Alvaro L.E."/>
            <person name="Baker K.N."/>
            <person name="Baxter I.S."/>
            <person name="Brown M.R."/>
            <person name="Driscoll K.D."/>
            <person name="Elrubaie J.M."/>
            <person name="Feith S.L."/>
            <person name="Indihar D.F."/>
            <person name="Knoch V.T."/>
            <person name="Koirtyohann K.M."/>
            <person name="Kratz M.A."/>
            <person name="Lear A.H."/>
            <person name="Lindblom K.E."/>
            <person name="Marcus E.R."/>
            <person name="Murphy M.E."/>
            <person name="Sensor R."/>
            <person name="Sherman S.J."/>
            <person name="Swift V.R."/>
            <person name="White K.E."/>
            <person name="Wills S.J."/>
            <person name="Gatt S.M."/>
            <person name="Lohbauer S.A."/>
            <person name="Power T.R."/>
            <person name="Rosales K.A."/>
            <person name="Sisson B.M."/>
            <person name="Isern S."/>
            <person name="Michael S.F."/>
            <person name="Sunnen C.N."/>
            <person name="Garlena R.A."/>
            <person name="Russell D.A."/>
            <person name="Pope W.H."/>
            <person name="Jacobs-Sera D."/>
            <person name="Hatfull G.F."/>
        </authorList>
    </citation>
    <scope>NUCLEOTIDE SEQUENCE [LARGE SCALE GENOMIC DNA]</scope>
</reference>
<dbReference type="EMBL" id="MN908687">
    <property type="protein sequence ID" value="QIG58177.1"/>
    <property type="molecule type" value="Genomic_DNA"/>
</dbReference>
<dbReference type="RefSeq" id="YP_010059275.1">
    <property type="nucleotide sequence ID" value="NC_054725.1"/>
</dbReference>
<name>A0A6G6XJD3_9CAUD</name>
<evidence type="ECO:0000313" key="1">
    <source>
        <dbReference type="EMBL" id="QIG58177.1"/>
    </source>
</evidence>
<gene>
    <name evidence="1" type="primary">25</name>
    <name evidence="1" type="ORF">SEA_SKOG_25</name>
</gene>
<sequence>MTVRCGNRVHQAEIVDAQGHHHDTVAQVKLCFARPHGLKSLEEVAFDAVDDANWEAAAEAERLSDARFENDVLATWEADLLRDFGIA</sequence>
<keyword evidence="2" id="KW-1185">Reference proteome</keyword>
<evidence type="ECO:0000313" key="2">
    <source>
        <dbReference type="Proteomes" id="UP000503093"/>
    </source>
</evidence>
<proteinExistence type="predicted"/>
<protein>
    <submittedName>
        <fullName evidence="1">Uncharacterized protein</fullName>
    </submittedName>
</protein>
<accession>A0A6G6XJD3</accession>
<dbReference type="KEGG" id="vg:64766507"/>
<dbReference type="GeneID" id="64766507"/>
<dbReference type="Proteomes" id="UP000503093">
    <property type="component" value="Segment"/>
</dbReference>
<organism evidence="1 2">
    <name type="scientific">Gordonia phage Skog</name>
    <dbReference type="NCBI Taxonomy" id="2704033"/>
    <lineage>
        <taxon>Viruses</taxon>
        <taxon>Duplodnaviria</taxon>
        <taxon>Heunggongvirae</taxon>
        <taxon>Uroviricota</taxon>
        <taxon>Caudoviricetes</taxon>
        <taxon>Skogvirus</taxon>
        <taxon>Skogvirus Skog</taxon>
    </lineage>
</organism>